<feature type="compositionally biased region" description="Basic residues" evidence="2">
    <location>
        <begin position="71"/>
        <end position="80"/>
    </location>
</feature>
<sequence length="522" mass="57637">MKDKMGSYHSSLNCEQFGLSFRGCFGFNQSTARYKAEDDGNVDKNNSTLCNERNYAQKETTSHVFAEDGHQRKKSSRKRSCPRDTCCTKPAEKDDYAYNVCTQSQSHTSQLNSTEKNTATTNSISSMVPSDTSDRPFSSNVESTRIDVCSLKHSSVKLDKTGKLCKNSVAKENTDTKVVLLQNKPSTSFPAEKKDEIFKNREAADSMCTNESKDIQADKSQVIQTKQQYSVDFICSNSSNGKDGPSSRFGIANSCTEFINATIKKECASGTCVPASTLPETNDDGINCFRSLVARETSRLSLSVTKWDSVLQENQCPTEVSDEIRSVIGQTRLVIAERFNQFVKLIDQAEGKSTMALENRPVLNSDLQGFWDMIYFQVEDVSSKFELLEKRKENGWNKTDSTSTASNIGTSSSNAIAKRQPKKVTKKSKGNEEDKKRRDAAKKRLAEARKALAQRNESKQNKRQSSSGQDGKTDLEPNQHQSTSNGSVNVKTESIVDVLSCAVAVGPANSDQTAISPSSLVH</sequence>
<feature type="region of interest" description="Disordered" evidence="2">
    <location>
        <begin position="396"/>
        <end position="491"/>
    </location>
</feature>
<gene>
    <name evidence="3" type="ORF">CVLEPA_LOCUS3739</name>
</gene>
<evidence type="ECO:0000256" key="1">
    <source>
        <dbReference type="ARBA" id="ARBA00008839"/>
    </source>
</evidence>
<evidence type="ECO:0000313" key="3">
    <source>
        <dbReference type="EMBL" id="CAK8674017.1"/>
    </source>
</evidence>
<dbReference type="InterPro" id="IPR005026">
    <property type="entry name" value="SAPAP"/>
</dbReference>
<comment type="similarity">
    <text evidence="1">Belongs to the SAPAP family.</text>
</comment>
<evidence type="ECO:0008006" key="5">
    <source>
        <dbReference type="Google" id="ProtNLM"/>
    </source>
</evidence>
<dbReference type="PANTHER" id="PTHR12353:SF1">
    <property type="entry name" value="DISKS LARGE-ASSOCIATED PROTEIN 5"/>
    <property type="match status" value="1"/>
</dbReference>
<accession>A0ABP0F732</accession>
<feature type="compositionally biased region" description="Polar residues" evidence="2">
    <location>
        <begin position="478"/>
        <end position="491"/>
    </location>
</feature>
<protein>
    <recommendedName>
        <fullName evidence="5">Disks large-associated protein 5</fullName>
    </recommendedName>
</protein>
<feature type="region of interest" description="Disordered" evidence="2">
    <location>
        <begin position="107"/>
        <end position="139"/>
    </location>
</feature>
<proteinExistence type="inferred from homology"/>
<evidence type="ECO:0000313" key="4">
    <source>
        <dbReference type="Proteomes" id="UP001642483"/>
    </source>
</evidence>
<dbReference type="Proteomes" id="UP001642483">
    <property type="component" value="Unassembled WGS sequence"/>
</dbReference>
<feature type="region of interest" description="Disordered" evidence="2">
    <location>
        <begin position="61"/>
        <end position="84"/>
    </location>
</feature>
<reference evidence="3 4" key="1">
    <citation type="submission" date="2024-02" db="EMBL/GenBank/DDBJ databases">
        <authorList>
            <person name="Daric V."/>
            <person name="Darras S."/>
        </authorList>
    </citation>
    <scope>NUCLEOTIDE SEQUENCE [LARGE SCALE GENOMIC DNA]</scope>
</reference>
<feature type="compositionally biased region" description="Basic residues" evidence="2">
    <location>
        <begin position="419"/>
        <end position="428"/>
    </location>
</feature>
<name>A0ABP0F732_CLALP</name>
<organism evidence="3 4">
    <name type="scientific">Clavelina lepadiformis</name>
    <name type="common">Light-bulb sea squirt</name>
    <name type="synonym">Ascidia lepadiformis</name>
    <dbReference type="NCBI Taxonomy" id="159417"/>
    <lineage>
        <taxon>Eukaryota</taxon>
        <taxon>Metazoa</taxon>
        <taxon>Chordata</taxon>
        <taxon>Tunicata</taxon>
        <taxon>Ascidiacea</taxon>
        <taxon>Aplousobranchia</taxon>
        <taxon>Clavelinidae</taxon>
        <taxon>Clavelina</taxon>
    </lineage>
</organism>
<dbReference type="PANTHER" id="PTHR12353">
    <property type="entry name" value="DISKS LARGE-ASSOCIATED PROTEIN DAP SAP90/PSD-95-ASSOCIATED PROTEIN"/>
    <property type="match status" value="1"/>
</dbReference>
<comment type="caution">
    <text evidence="3">The sequence shown here is derived from an EMBL/GenBank/DDBJ whole genome shotgun (WGS) entry which is preliminary data.</text>
</comment>
<evidence type="ECO:0000256" key="2">
    <source>
        <dbReference type="SAM" id="MobiDB-lite"/>
    </source>
</evidence>
<dbReference type="EMBL" id="CAWYQH010000002">
    <property type="protein sequence ID" value="CAK8674017.1"/>
    <property type="molecule type" value="Genomic_DNA"/>
</dbReference>
<feature type="compositionally biased region" description="Polar residues" evidence="2">
    <location>
        <begin position="396"/>
        <end position="415"/>
    </location>
</feature>
<dbReference type="Pfam" id="PF03359">
    <property type="entry name" value="GKAP"/>
    <property type="match status" value="1"/>
</dbReference>
<feature type="compositionally biased region" description="Basic and acidic residues" evidence="2">
    <location>
        <begin position="429"/>
        <end position="460"/>
    </location>
</feature>
<keyword evidence="4" id="KW-1185">Reference proteome</keyword>